<sequence length="114" mass="12308">MIRRLRLLVVLLLTVALPLTGMAGIEAPTEPCPMQSMGMERMAGMDQDCCQDMSKTPQHGKKDCKSGQECKSGSLLQVNVLKPATPTAISHRATRHSDVVLGQAPADPWRPPCA</sequence>
<proteinExistence type="predicted"/>
<dbReference type="Proteomes" id="UP000238390">
    <property type="component" value="Chromosome"/>
</dbReference>
<protein>
    <submittedName>
        <fullName evidence="1">Uncharacterized protein</fullName>
    </submittedName>
</protein>
<evidence type="ECO:0000313" key="1">
    <source>
        <dbReference type="EMBL" id="AVK07960.1"/>
    </source>
</evidence>
<accession>A0A2R3J1A9</accession>
<dbReference type="GeneID" id="77222055"/>
<gene>
    <name evidence="1" type="ORF">CSB93_5318</name>
</gene>
<keyword evidence="2" id="KW-1185">Reference proteome</keyword>
<dbReference type="AlphaFoldDB" id="A0A2R3J1A9"/>
<organism evidence="1 2">
    <name type="scientific">Pseudomonas paraeruginosa</name>
    <dbReference type="NCBI Taxonomy" id="2994495"/>
    <lineage>
        <taxon>Bacteria</taxon>
        <taxon>Pseudomonadati</taxon>
        <taxon>Pseudomonadota</taxon>
        <taxon>Gammaproteobacteria</taxon>
        <taxon>Pseudomonadales</taxon>
        <taxon>Pseudomonadaceae</taxon>
        <taxon>Pseudomonas</taxon>
    </lineage>
</organism>
<dbReference type="EMBL" id="CP027169">
    <property type="protein sequence ID" value="AVK07960.1"/>
    <property type="molecule type" value="Genomic_DNA"/>
</dbReference>
<evidence type="ECO:0000313" key="2">
    <source>
        <dbReference type="Proteomes" id="UP000238390"/>
    </source>
</evidence>
<reference evidence="1 2" key="1">
    <citation type="submission" date="2018-02" db="EMBL/GenBank/DDBJ databases">
        <title>FDA/CDC Antimicrobial Resistant Isolate Bank Genome Sequencing.</title>
        <authorList>
            <person name="Benahmed F.H."/>
            <person name="Lutgring J.D."/>
            <person name="Yoo B."/>
            <person name="Machado M."/>
            <person name="Brown A."/>
            <person name="McAllister G."/>
            <person name="Perry A."/>
            <person name="Halpin A.L."/>
            <person name="Vavikolanu K."/>
            <person name="Ott S."/>
            <person name="Zhao X."/>
            <person name="Tallon L.J."/>
            <person name="Sadzewicz L."/>
            <person name="Aluvathingal J."/>
            <person name="Nadendla S."/>
            <person name="Voskania-kordi A."/>
            <person name="Simonyan V."/>
            <person name="Patel J."/>
            <person name="Shawar R.M."/>
        </authorList>
    </citation>
    <scope>NUCLEOTIDE SEQUENCE [LARGE SCALE GENOMIC DNA]</scope>
    <source>
        <strain evidence="1 2">AR_0356</strain>
    </source>
</reference>
<dbReference type="RefSeq" id="WP_003157470.1">
    <property type="nucleotide sequence ID" value="NZ_CP020560.1"/>
</dbReference>
<name>A0A2R3J1A9_9PSED</name>